<organism evidence="2">
    <name type="scientific">Solanum lycopersicum</name>
    <name type="common">Tomato</name>
    <name type="synonym">Lycopersicon esculentum</name>
    <dbReference type="NCBI Taxonomy" id="4081"/>
    <lineage>
        <taxon>Eukaryota</taxon>
        <taxon>Viridiplantae</taxon>
        <taxon>Streptophyta</taxon>
        <taxon>Embryophyta</taxon>
        <taxon>Tracheophyta</taxon>
        <taxon>Spermatophyta</taxon>
        <taxon>Magnoliopsida</taxon>
        <taxon>eudicotyledons</taxon>
        <taxon>Gunneridae</taxon>
        <taxon>Pentapetalae</taxon>
        <taxon>asterids</taxon>
        <taxon>lamiids</taxon>
        <taxon>Solanales</taxon>
        <taxon>Solanaceae</taxon>
        <taxon>Solanoideae</taxon>
        <taxon>Solaneae</taxon>
        <taxon>Solanum</taxon>
        <taxon>Solanum subgen. Lycopersicon</taxon>
    </lineage>
</organism>
<dbReference type="STRING" id="4081.A0A3Q7GLW6"/>
<dbReference type="EnsemblPlants" id="Solyc05g042115.1.1">
    <property type="protein sequence ID" value="Solyc05g042115.1.1"/>
    <property type="gene ID" value="Solyc05g042115.1"/>
</dbReference>
<evidence type="ECO:0000256" key="1">
    <source>
        <dbReference type="SAM" id="MobiDB-lite"/>
    </source>
</evidence>
<reference evidence="2" key="2">
    <citation type="submission" date="2019-01" db="UniProtKB">
        <authorList>
            <consortium name="EnsemblPlants"/>
        </authorList>
    </citation>
    <scope>IDENTIFICATION</scope>
    <source>
        <strain evidence="2">cv. Heinz 1706</strain>
    </source>
</reference>
<evidence type="ECO:0000313" key="3">
    <source>
        <dbReference type="Proteomes" id="UP000004994"/>
    </source>
</evidence>
<feature type="region of interest" description="Disordered" evidence="1">
    <location>
        <begin position="90"/>
        <end position="112"/>
    </location>
</feature>
<proteinExistence type="predicted"/>
<accession>A0A3Q7GLW6</accession>
<evidence type="ECO:0008006" key="4">
    <source>
        <dbReference type="Google" id="ProtNLM"/>
    </source>
</evidence>
<protein>
    <recommendedName>
        <fullName evidence="4">Reverse transcriptase Ty1/copia-type domain-containing protein</fullName>
    </recommendedName>
</protein>
<keyword evidence="3" id="KW-1185">Reference proteome</keyword>
<name>A0A3Q7GLW6_SOLLC</name>
<dbReference type="AlphaFoldDB" id="A0A3Q7GLW6"/>
<dbReference type="InParanoid" id="A0A3Q7GLW6"/>
<dbReference type="Proteomes" id="UP000004994">
    <property type="component" value="Chromosome 5"/>
</dbReference>
<sequence length="271" mass="30756">MDSVLTLLHHASAPLKFRSLTFQSAIYLINRLPTPLLATKLDAKSNPCVFIGYSAATNSYVVFVEHTFPFTTNYPQFSRPQVSHMEKWLCPDDHSNVSPQPNPETPSNQIVTRSQNNIFKPKAVFDYLATSIVKHLPLTPNTFSQASLFPEWKAAMTKKHIALLKNKTWSLVPSTPSQNVVGTILVEKGFHQLRGIEFHSTFSPVIKITTTRLIFSLYVSLKWSLQQPPEFVDPRFPINVFKLHKSIYGLCHVDDIDFTVSIKDLGLLHFF</sequence>
<dbReference type="Gramene" id="Solyc05g042115.1.1">
    <property type="protein sequence ID" value="Solyc05g042115.1.1"/>
    <property type="gene ID" value="Solyc05g042115.1"/>
</dbReference>
<evidence type="ECO:0000313" key="2">
    <source>
        <dbReference type="EnsemblPlants" id="Solyc05g042115.1.1"/>
    </source>
</evidence>
<reference evidence="2" key="1">
    <citation type="journal article" date="2012" name="Nature">
        <title>The tomato genome sequence provides insights into fleshy fruit evolution.</title>
        <authorList>
            <consortium name="Tomato Genome Consortium"/>
        </authorList>
    </citation>
    <scope>NUCLEOTIDE SEQUENCE [LARGE SCALE GENOMIC DNA]</scope>
    <source>
        <strain evidence="2">cv. Heinz 1706</strain>
    </source>
</reference>